<reference evidence="6" key="1">
    <citation type="submission" date="2023-02" db="EMBL/GenBank/DDBJ databases">
        <title>Genome of toxic invasive species Heracleum sosnowskyi carries increased number of genes despite the absence of recent whole-genome duplications.</title>
        <authorList>
            <person name="Schelkunov M."/>
            <person name="Shtratnikova V."/>
            <person name="Makarenko M."/>
            <person name="Klepikova A."/>
            <person name="Omelchenko D."/>
            <person name="Novikova G."/>
            <person name="Obukhova E."/>
            <person name="Bogdanov V."/>
            <person name="Penin A."/>
            <person name="Logacheva M."/>
        </authorList>
    </citation>
    <scope>NUCLEOTIDE SEQUENCE</scope>
    <source>
        <strain evidence="6">Hsosn_3</strain>
        <tissue evidence="6">Leaf</tissue>
    </source>
</reference>
<dbReference type="GO" id="GO:0043067">
    <property type="term" value="P:regulation of programmed cell death"/>
    <property type="evidence" value="ECO:0007669"/>
    <property type="project" value="TreeGrafter"/>
</dbReference>
<name>A0AAD8MAC5_9APIA</name>
<keyword evidence="4" id="KW-0175">Coiled coil</keyword>
<accession>A0AAD8MAC5</accession>
<dbReference type="EMBL" id="JAUIZM010000008">
    <property type="protein sequence ID" value="KAK1368130.1"/>
    <property type="molecule type" value="Genomic_DNA"/>
</dbReference>
<feature type="compositionally biased region" description="Basic and acidic residues" evidence="5">
    <location>
        <begin position="1"/>
        <end position="11"/>
    </location>
</feature>
<keyword evidence="7" id="KW-1185">Reference proteome</keyword>
<evidence type="ECO:0000256" key="3">
    <source>
        <dbReference type="ARBA" id="ARBA00022833"/>
    </source>
</evidence>
<evidence type="ECO:0000256" key="5">
    <source>
        <dbReference type="SAM" id="MobiDB-lite"/>
    </source>
</evidence>
<gene>
    <name evidence="6" type="ORF">POM88_034222</name>
</gene>
<feature type="compositionally biased region" description="Acidic residues" evidence="5">
    <location>
        <begin position="12"/>
        <end position="22"/>
    </location>
</feature>
<dbReference type="AlphaFoldDB" id="A0AAD8MAC5"/>
<dbReference type="PANTHER" id="PTHR42647:SF55">
    <property type="entry name" value="BOI-RELATED E3 UBIQUITIN-PROTEIN LIGASE 1"/>
    <property type="match status" value="1"/>
</dbReference>
<protein>
    <submittedName>
        <fullName evidence="6">RING-type domain-containing protein</fullName>
    </submittedName>
</protein>
<evidence type="ECO:0000313" key="7">
    <source>
        <dbReference type="Proteomes" id="UP001237642"/>
    </source>
</evidence>
<keyword evidence="3" id="KW-0862">Zinc</keyword>
<proteinExistence type="predicted"/>
<keyword evidence="2" id="KW-0863">Zinc-finger</keyword>
<comment type="caution">
    <text evidence="6">The sequence shown here is derived from an EMBL/GenBank/DDBJ whole genome shotgun (WGS) entry which is preliminary data.</text>
</comment>
<reference evidence="6" key="2">
    <citation type="submission" date="2023-05" db="EMBL/GenBank/DDBJ databases">
        <authorList>
            <person name="Schelkunov M.I."/>
        </authorList>
    </citation>
    <scope>NUCLEOTIDE SEQUENCE</scope>
    <source>
        <strain evidence="6">Hsosn_3</strain>
        <tissue evidence="6">Leaf</tissue>
    </source>
</reference>
<evidence type="ECO:0000256" key="2">
    <source>
        <dbReference type="ARBA" id="ARBA00022771"/>
    </source>
</evidence>
<dbReference type="GO" id="GO:0004842">
    <property type="term" value="F:ubiquitin-protein transferase activity"/>
    <property type="evidence" value="ECO:0007669"/>
    <property type="project" value="TreeGrafter"/>
</dbReference>
<evidence type="ECO:0000256" key="4">
    <source>
        <dbReference type="SAM" id="Coils"/>
    </source>
</evidence>
<evidence type="ECO:0000313" key="6">
    <source>
        <dbReference type="EMBL" id="KAK1368130.1"/>
    </source>
</evidence>
<feature type="region of interest" description="Disordered" evidence="5">
    <location>
        <begin position="1"/>
        <end position="34"/>
    </location>
</feature>
<feature type="coiled-coil region" evidence="4">
    <location>
        <begin position="278"/>
        <end position="312"/>
    </location>
</feature>
<dbReference type="GO" id="GO:0008270">
    <property type="term" value="F:zinc ion binding"/>
    <property type="evidence" value="ECO:0007669"/>
    <property type="project" value="UniProtKB-KW"/>
</dbReference>
<dbReference type="Proteomes" id="UP001237642">
    <property type="component" value="Unassembled WGS sequence"/>
</dbReference>
<evidence type="ECO:0000256" key="1">
    <source>
        <dbReference type="ARBA" id="ARBA00022723"/>
    </source>
</evidence>
<dbReference type="PANTHER" id="PTHR42647">
    <property type="entry name" value="SBP (S-RIBONUCLEASE BINDING PROTEIN) FAMILY PROTEIN"/>
    <property type="match status" value="1"/>
</dbReference>
<keyword evidence="1" id="KW-0479">Metal-binding</keyword>
<organism evidence="6 7">
    <name type="scientific">Heracleum sosnowskyi</name>
    <dbReference type="NCBI Taxonomy" id="360622"/>
    <lineage>
        <taxon>Eukaryota</taxon>
        <taxon>Viridiplantae</taxon>
        <taxon>Streptophyta</taxon>
        <taxon>Embryophyta</taxon>
        <taxon>Tracheophyta</taxon>
        <taxon>Spermatophyta</taxon>
        <taxon>Magnoliopsida</taxon>
        <taxon>eudicotyledons</taxon>
        <taxon>Gunneridae</taxon>
        <taxon>Pentapetalae</taxon>
        <taxon>asterids</taxon>
        <taxon>campanulids</taxon>
        <taxon>Apiales</taxon>
        <taxon>Apiaceae</taxon>
        <taxon>Apioideae</taxon>
        <taxon>apioid superclade</taxon>
        <taxon>Tordylieae</taxon>
        <taxon>Tordyliinae</taxon>
        <taxon>Heracleum</taxon>
    </lineage>
</organism>
<sequence length="407" mass="45988">MESGGDNKDSEMENEENDDDVEIPPIGSGSETVDTSCALSKRRLKSDVRGYFNILPLGPGKKQRFSFKDPLSTQSTFSLAIYLKKWHWTLGITINTLHRPSQTIGIIVKLRQQLMNSNFVCENKHAHIRENVMIEEAKPNNSVQMGCVNPFSTTMENPWLGINHQFLGRNNMMIQPQTNFVKVESGLSNNLQNGPNKRSREWGENQFNNLNMPPVTNNVPIQGFAPESNFPHDVEHFWDIDYILSQFNKNVNLEFETQQQRDAKLMMATLTSKFVKRLKTQKEQILRLSKLNMALQEKMKSLNAETQQWKDIAKTAETSNISLRKDFDNILSKVSKLNAPTNVVAVEEDAESCCGSTDSGKNNQEVDQDTARKSDSIDKKRIVCGGSAQFCPVCNCCMTTTIHACLT</sequence>